<gene>
    <name evidence="1" type="ORF">E2C01_082681</name>
</gene>
<organism evidence="1 2">
    <name type="scientific">Portunus trituberculatus</name>
    <name type="common">Swimming crab</name>
    <name type="synonym">Neptunus trituberculatus</name>
    <dbReference type="NCBI Taxonomy" id="210409"/>
    <lineage>
        <taxon>Eukaryota</taxon>
        <taxon>Metazoa</taxon>
        <taxon>Ecdysozoa</taxon>
        <taxon>Arthropoda</taxon>
        <taxon>Crustacea</taxon>
        <taxon>Multicrustacea</taxon>
        <taxon>Malacostraca</taxon>
        <taxon>Eumalacostraca</taxon>
        <taxon>Eucarida</taxon>
        <taxon>Decapoda</taxon>
        <taxon>Pleocyemata</taxon>
        <taxon>Brachyura</taxon>
        <taxon>Eubrachyura</taxon>
        <taxon>Portunoidea</taxon>
        <taxon>Portunidae</taxon>
        <taxon>Portuninae</taxon>
        <taxon>Portunus</taxon>
    </lineage>
</organism>
<comment type="caution">
    <text evidence="1">The sequence shown here is derived from an EMBL/GenBank/DDBJ whole genome shotgun (WGS) entry which is preliminary data.</text>
</comment>
<evidence type="ECO:0000313" key="2">
    <source>
        <dbReference type="Proteomes" id="UP000324222"/>
    </source>
</evidence>
<reference evidence="1 2" key="1">
    <citation type="submission" date="2019-05" db="EMBL/GenBank/DDBJ databases">
        <title>Another draft genome of Portunus trituberculatus and its Hox gene families provides insights of decapod evolution.</title>
        <authorList>
            <person name="Jeong J.-H."/>
            <person name="Song I."/>
            <person name="Kim S."/>
            <person name="Choi T."/>
            <person name="Kim D."/>
            <person name="Ryu S."/>
            <person name="Kim W."/>
        </authorList>
    </citation>
    <scope>NUCLEOTIDE SEQUENCE [LARGE SCALE GENOMIC DNA]</scope>
    <source>
        <tissue evidence="1">Muscle</tissue>
    </source>
</reference>
<dbReference type="EMBL" id="VSRR010075654">
    <property type="protein sequence ID" value="MPC87805.1"/>
    <property type="molecule type" value="Genomic_DNA"/>
</dbReference>
<keyword evidence="2" id="KW-1185">Reference proteome</keyword>
<protein>
    <submittedName>
        <fullName evidence="1">Uncharacterized protein</fullName>
    </submittedName>
</protein>
<name>A0A5B7IZ37_PORTR</name>
<sequence>MSWVGGRSEVGGGEYLLGLNAAPAGGLMKQERKRVFLGLNGQRGNVMSEEIGVVVAKVTFDVIKE</sequence>
<proteinExistence type="predicted"/>
<evidence type="ECO:0000313" key="1">
    <source>
        <dbReference type="EMBL" id="MPC87805.1"/>
    </source>
</evidence>
<dbReference type="AlphaFoldDB" id="A0A5B7IZ37"/>
<dbReference type="Proteomes" id="UP000324222">
    <property type="component" value="Unassembled WGS sequence"/>
</dbReference>
<accession>A0A5B7IZ37</accession>